<dbReference type="AlphaFoldDB" id="A0A512LBV8"/>
<dbReference type="EMBL" id="BKAD01000042">
    <property type="protein sequence ID" value="GEP31985.1"/>
    <property type="molecule type" value="Genomic_DNA"/>
</dbReference>
<dbReference type="PANTHER" id="PTHR33678">
    <property type="entry name" value="BLL1576 PROTEIN"/>
    <property type="match status" value="1"/>
</dbReference>
<dbReference type="InterPro" id="IPR052344">
    <property type="entry name" value="Transposase-related"/>
</dbReference>
<accession>A0A512LBV8</accession>
<gene>
    <name evidence="2" type="ORF">TPL01_31230</name>
</gene>
<organism evidence="2 3">
    <name type="scientific">Sulfuriferula plumbiphila</name>
    <dbReference type="NCBI Taxonomy" id="171865"/>
    <lineage>
        <taxon>Bacteria</taxon>
        <taxon>Pseudomonadati</taxon>
        <taxon>Pseudomonadota</taxon>
        <taxon>Betaproteobacteria</taxon>
        <taxon>Nitrosomonadales</taxon>
        <taxon>Sulfuricellaceae</taxon>
        <taxon>Sulfuriferula</taxon>
    </lineage>
</organism>
<comment type="caution">
    <text evidence="2">The sequence shown here is derived from an EMBL/GenBank/DDBJ whole genome shotgun (WGS) entry which is preliminary data.</text>
</comment>
<dbReference type="Pfam" id="PF03050">
    <property type="entry name" value="DDE_Tnp_IS66"/>
    <property type="match status" value="1"/>
</dbReference>
<reference evidence="2 3" key="1">
    <citation type="submission" date="2019-07" db="EMBL/GenBank/DDBJ databases">
        <title>Whole genome shotgun sequence of Thiobacillus plumbophilus NBRC 107929.</title>
        <authorList>
            <person name="Hosoyama A."/>
            <person name="Uohara A."/>
            <person name="Ohji S."/>
            <person name="Ichikawa N."/>
        </authorList>
    </citation>
    <scope>NUCLEOTIDE SEQUENCE [LARGE SCALE GENOMIC DNA]</scope>
    <source>
        <strain evidence="2 3">NBRC 107929</strain>
    </source>
</reference>
<proteinExistence type="predicted"/>
<keyword evidence="3" id="KW-1185">Reference proteome</keyword>
<dbReference type="InterPro" id="IPR004291">
    <property type="entry name" value="Transposase_IS66_central"/>
</dbReference>
<protein>
    <recommendedName>
        <fullName evidence="1">Transposase IS66 central domain-containing protein</fullName>
    </recommendedName>
</protein>
<evidence type="ECO:0000259" key="1">
    <source>
        <dbReference type="Pfam" id="PF03050"/>
    </source>
</evidence>
<feature type="domain" description="Transposase IS66 central" evidence="1">
    <location>
        <begin position="30"/>
        <end position="127"/>
    </location>
</feature>
<evidence type="ECO:0000313" key="3">
    <source>
        <dbReference type="Proteomes" id="UP000321337"/>
    </source>
</evidence>
<dbReference type="PANTHER" id="PTHR33678:SF1">
    <property type="entry name" value="BLL1576 PROTEIN"/>
    <property type="match status" value="1"/>
</dbReference>
<dbReference type="Proteomes" id="UP000321337">
    <property type="component" value="Unassembled WGS sequence"/>
</dbReference>
<name>A0A512LBV8_9PROT</name>
<evidence type="ECO:0000313" key="2">
    <source>
        <dbReference type="EMBL" id="GEP31985.1"/>
    </source>
</evidence>
<sequence>MHRHIRPQYACRSCETITAAPIPAAVIDGGMAAPGLLTWVMVSKFMDHLPLYRWGQIAARSQVPLARSTLAEWVGRVGVALQPLADRLAELLRERSVLHADETPVPQLDPGTEKTRKAYLWAYRSHDLKSGPPSPAPRCRP</sequence>